<organism evidence="2 3">
    <name type="scientific">Falsiroseomonas oleicola</name>
    <dbReference type="NCBI Taxonomy" id="2801474"/>
    <lineage>
        <taxon>Bacteria</taxon>
        <taxon>Pseudomonadati</taxon>
        <taxon>Pseudomonadota</taxon>
        <taxon>Alphaproteobacteria</taxon>
        <taxon>Acetobacterales</taxon>
        <taxon>Roseomonadaceae</taxon>
        <taxon>Falsiroseomonas</taxon>
    </lineage>
</organism>
<proteinExistence type="predicted"/>
<keyword evidence="3" id="KW-1185">Reference proteome</keyword>
<dbReference type="EMBL" id="JAERQM010000004">
    <property type="protein sequence ID" value="MBU8545043.1"/>
    <property type="molecule type" value="Genomic_DNA"/>
</dbReference>
<gene>
    <name evidence="2" type="ORF">JJQ90_15090</name>
</gene>
<evidence type="ECO:0000313" key="3">
    <source>
        <dbReference type="Proteomes" id="UP000689967"/>
    </source>
</evidence>
<evidence type="ECO:0000256" key="1">
    <source>
        <dbReference type="SAM" id="MobiDB-lite"/>
    </source>
</evidence>
<comment type="caution">
    <text evidence="2">The sequence shown here is derived from an EMBL/GenBank/DDBJ whole genome shotgun (WGS) entry which is preliminary data.</text>
</comment>
<dbReference type="RefSeq" id="WP_216876784.1">
    <property type="nucleotide sequence ID" value="NZ_JAERQM010000004.1"/>
</dbReference>
<protein>
    <recommendedName>
        <fullName evidence="4">Phasin domain-containing protein</fullName>
    </recommendedName>
</protein>
<reference evidence="2 3" key="1">
    <citation type="submission" date="2021-01" db="EMBL/GenBank/DDBJ databases">
        <title>Roseomonas sp. nov, a bacterium isolated from an oil production mixture in Yumen Oilfield.</title>
        <authorList>
            <person name="Wu D."/>
        </authorList>
    </citation>
    <scope>NUCLEOTIDE SEQUENCE [LARGE SCALE GENOMIC DNA]</scope>
    <source>
        <strain evidence="2 3">ROY-5-3</strain>
    </source>
</reference>
<dbReference type="Proteomes" id="UP000689967">
    <property type="component" value="Unassembled WGS sequence"/>
</dbReference>
<sequence>MSYFHRQRVPQDDLAQMFERMQPRSQDAARHFLLDGIMQLFEAVSVMRMKMDAMPHARLSDIGAASAVREAYVAINAAARDYNAMCQRAADYQRTPGLPADWIRWAGDRLREAHHHIIEAQARCARVAGIPSLPPGPPNILDRLAPPARQHAPAASGQGDMRSLADMLR</sequence>
<name>A0ABS6H8L5_9PROT</name>
<evidence type="ECO:0000313" key="2">
    <source>
        <dbReference type="EMBL" id="MBU8545043.1"/>
    </source>
</evidence>
<feature type="region of interest" description="Disordered" evidence="1">
    <location>
        <begin position="137"/>
        <end position="169"/>
    </location>
</feature>
<accession>A0ABS6H8L5</accession>
<evidence type="ECO:0008006" key="4">
    <source>
        <dbReference type="Google" id="ProtNLM"/>
    </source>
</evidence>